<dbReference type="EMBL" id="LAZR01001057">
    <property type="protein sequence ID" value="KKN51575.1"/>
    <property type="molecule type" value="Genomic_DNA"/>
</dbReference>
<name>A0A0F9R4R3_9ZZZZ</name>
<sequence>MSDEDRGFKPRYYDDYTRGLAAAEGFLCGTHQSDYVEKECRECDDVLFKAKMERLMMITHGACGDWLIDDVCSMCGIDFKEAERGAQAREDTIERTKDIWGLESD</sequence>
<evidence type="ECO:0000313" key="1">
    <source>
        <dbReference type="EMBL" id="KKN51575.1"/>
    </source>
</evidence>
<protein>
    <submittedName>
        <fullName evidence="1">Uncharacterized protein</fullName>
    </submittedName>
</protein>
<reference evidence="1" key="1">
    <citation type="journal article" date="2015" name="Nature">
        <title>Complex archaea that bridge the gap between prokaryotes and eukaryotes.</title>
        <authorList>
            <person name="Spang A."/>
            <person name="Saw J.H."/>
            <person name="Jorgensen S.L."/>
            <person name="Zaremba-Niedzwiedzka K."/>
            <person name="Martijn J."/>
            <person name="Lind A.E."/>
            <person name="van Eijk R."/>
            <person name="Schleper C."/>
            <person name="Guy L."/>
            <person name="Ettema T.J."/>
        </authorList>
    </citation>
    <scope>NUCLEOTIDE SEQUENCE</scope>
</reference>
<proteinExistence type="predicted"/>
<gene>
    <name evidence="1" type="ORF">LCGC14_0621170</name>
</gene>
<accession>A0A0F9R4R3</accession>
<comment type="caution">
    <text evidence="1">The sequence shown here is derived from an EMBL/GenBank/DDBJ whole genome shotgun (WGS) entry which is preliminary data.</text>
</comment>
<organism evidence="1">
    <name type="scientific">marine sediment metagenome</name>
    <dbReference type="NCBI Taxonomy" id="412755"/>
    <lineage>
        <taxon>unclassified sequences</taxon>
        <taxon>metagenomes</taxon>
        <taxon>ecological metagenomes</taxon>
    </lineage>
</organism>
<dbReference type="AlphaFoldDB" id="A0A0F9R4R3"/>